<keyword evidence="7" id="KW-1185">Reference proteome</keyword>
<dbReference type="InterPro" id="IPR036640">
    <property type="entry name" value="ABC1_TM_sf"/>
</dbReference>
<evidence type="ECO:0000256" key="1">
    <source>
        <dbReference type="ARBA" id="ARBA00004651"/>
    </source>
</evidence>
<evidence type="ECO:0000256" key="3">
    <source>
        <dbReference type="ARBA" id="ARBA00022989"/>
    </source>
</evidence>
<keyword evidence="4 5" id="KW-0472">Membrane</keyword>
<accession>A0A9X4KIB0</accession>
<dbReference type="Proteomes" id="UP001153387">
    <property type="component" value="Unassembled WGS sequence"/>
</dbReference>
<reference evidence="6 7" key="1">
    <citation type="submission" date="2022-10" db="EMBL/GenBank/DDBJ databases">
        <title>Comparative genomic analysis of Cohnella hashimotonis sp. nov., isolated from the International Space Station.</title>
        <authorList>
            <person name="Simpson A."/>
            <person name="Venkateswaran K."/>
        </authorList>
    </citation>
    <scope>NUCLEOTIDE SEQUENCE [LARGE SCALE GENOMIC DNA]</scope>
    <source>
        <strain evidence="6 7">DSM 18997</strain>
    </source>
</reference>
<evidence type="ECO:0000256" key="4">
    <source>
        <dbReference type="ARBA" id="ARBA00023136"/>
    </source>
</evidence>
<dbReference type="SUPFAM" id="SSF90123">
    <property type="entry name" value="ABC transporter transmembrane region"/>
    <property type="match status" value="1"/>
</dbReference>
<sequence>MSKIARIARDALASTWRIYRFDKTGVLLSVSVLTGNALQSYGTLAFTAQTVNAAVGGDAAAFIPPLVALAGLQLLGAGLNAFSSYRTSRMQLAYANACELQLIEENGALALAEQEHPQYEERLALRRFAVTKPFEMYAQVAQLLTKLATAILGFRYLSGVHPGIGALAIAVGCLKGGLHLMLVKRKTLLNAELHRASVRPSYLYGLLTGSSSQKELTVYRSRPYFKARWLSAKRYSDGILSSIQRMQLSAGFGGEAISAAGYAAAACVAAWTVRERGLGAGDFMAVTMAMSLISSNLSSVLQSWAGVAETHAYLFGATEPDIPSRRFKERLNENHALEAGLPSCAVPQRGIGLDGGGKAVCLRQGDLPSRAAVHLSE</sequence>
<dbReference type="AlphaFoldDB" id="A0A9X4KIB0"/>
<gene>
    <name evidence="6" type="ORF">OMP38_06955</name>
</gene>
<dbReference type="Gene3D" id="1.20.1560.10">
    <property type="entry name" value="ABC transporter type 1, transmembrane domain"/>
    <property type="match status" value="1"/>
</dbReference>
<feature type="transmembrane region" description="Helical" evidence="5">
    <location>
        <begin position="163"/>
        <end position="183"/>
    </location>
</feature>
<evidence type="ECO:0000256" key="5">
    <source>
        <dbReference type="SAM" id="Phobius"/>
    </source>
</evidence>
<evidence type="ECO:0000256" key="2">
    <source>
        <dbReference type="ARBA" id="ARBA00022692"/>
    </source>
</evidence>
<evidence type="ECO:0000313" key="7">
    <source>
        <dbReference type="Proteomes" id="UP001153387"/>
    </source>
</evidence>
<evidence type="ECO:0000313" key="6">
    <source>
        <dbReference type="EMBL" id="MDG0790622.1"/>
    </source>
</evidence>
<dbReference type="GO" id="GO:0005886">
    <property type="term" value="C:plasma membrane"/>
    <property type="evidence" value="ECO:0007669"/>
    <property type="project" value="UniProtKB-SubCell"/>
</dbReference>
<dbReference type="GO" id="GO:0005524">
    <property type="term" value="F:ATP binding"/>
    <property type="evidence" value="ECO:0007669"/>
    <property type="project" value="InterPro"/>
</dbReference>
<comment type="subcellular location">
    <subcellularLocation>
        <location evidence="1">Cell membrane</location>
        <topology evidence="1">Multi-pass membrane protein</topology>
    </subcellularLocation>
</comment>
<proteinExistence type="predicted"/>
<name>A0A9X4KIB0_9BACL</name>
<keyword evidence="2 5" id="KW-0812">Transmembrane</keyword>
<organism evidence="6 7">
    <name type="scientific">Cohnella ginsengisoli</name>
    <dbReference type="NCBI Taxonomy" id="425004"/>
    <lineage>
        <taxon>Bacteria</taxon>
        <taxon>Bacillati</taxon>
        <taxon>Bacillota</taxon>
        <taxon>Bacilli</taxon>
        <taxon>Bacillales</taxon>
        <taxon>Paenibacillaceae</taxon>
        <taxon>Cohnella</taxon>
    </lineage>
</organism>
<protein>
    <submittedName>
        <fullName evidence="6">Uncharacterized protein</fullName>
    </submittedName>
</protein>
<dbReference type="RefSeq" id="WP_277564437.1">
    <property type="nucleotide sequence ID" value="NZ_JAPDHZ010000002.1"/>
</dbReference>
<dbReference type="EMBL" id="JAPDHZ010000002">
    <property type="protein sequence ID" value="MDG0790622.1"/>
    <property type="molecule type" value="Genomic_DNA"/>
</dbReference>
<keyword evidence="3 5" id="KW-1133">Transmembrane helix</keyword>
<feature type="transmembrane region" description="Helical" evidence="5">
    <location>
        <begin position="63"/>
        <end position="82"/>
    </location>
</feature>
<comment type="caution">
    <text evidence="6">The sequence shown here is derived from an EMBL/GenBank/DDBJ whole genome shotgun (WGS) entry which is preliminary data.</text>
</comment>